<name>A0A8H3HSB6_9AGAM</name>
<feature type="transmembrane region" description="Helical" evidence="1">
    <location>
        <begin position="290"/>
        <end position="310"/>
    </location>
</feature>
<proteinExistence type="predicted"/>
<keyword evidence="1" id="KW-0812">Transmembrane</keyword>
<evidence type="ECO:0008006" key="4">
    <source>
        <dbReference type="Google" id="ProtNLM"/>
    </source>
</evidence>
<evidence type="ECO:0000313" key="2">
    <source>
        <dbReference type="EMBL" id="CAE6538512.1"/>
    </source>
</evidence>
<dbReference type="Proteomes" id="UP000663853">
    <property type="component" value="Unassembled WGS sequence"/>
</dbReference>
<dbReference type="EMBL" id="CAJMXA010004267">
    <property type="protein sequence ID" value="CAE6538512.1"/>
    <property type="molecule type" value="Genomic_DNA"/>
</dbReference>
<gene>
    <name evidence="2" type="ORF">RDB_LOCUS186855</name>
</gene>
<organism evidence="2 3">
    <name type="scientific">Rhizoctonia solani</name>
    <dbReference type="NCBI Taxonomy" id="456999"/>
    <lineage>
        <taxon>Eukaryota</taxon>
        <taxon>Fungi</taxon>
        <taxon>Dikarya</taxon>
        <taxon>Basidiomycota</taxon>
        <taxon>Agaricomycotina</taxon>
        <taxon>Agaricomycetes</taxon>
        <taxon>Cantharellales</taxon>
        <taxon>Ceratobasidiaceae</taxon>
        <taxon>Rhizoctonia</taxon>
    </lineage>
</organism>
<dbReference type="Gene3D" id="2.60.120.260">
    <property type="entry name" value="Galactose-binding domain-like"/>
    <property type="match status" value="2"/>
</dbReference>
<comment type="caution">
    <text evidence="2">The sequence shown here is derived from an EMBL/GenBank/DDBJ whole genome shotgun (WGS) entry which is preliminary data.</text>
</comment>
<accession>A0A8H3HSB6</accession>
<protein>
    <recommendedName>
        <fullName evidence="4">Transmembrane protein</fullName>
    </recommendedName>
</protein>
<reference evidence="2" key="1">
    <citation type="submission" date="2021-01" db="EMBL/GenBank/DDBJ databases">
        <authorList>
            <person name="Kaushik A."/>
        </authorList>
    </citation>
    <scope>NUCLEOTIDE SEQUENCE</scope>
    <source>
        <strain evidence="2">AG6-10EEA</strain>
    </source>
</reference>
<sequence>MPYNVTVDDISPLIKYSQTWVSYVSKPESDEHFGKTIHITQSQGAQAQFSFSGTAVYIFGARKSNYGHGIIRVDNESYDVDQYTPTQSDGTDGLYQQLLFKKENLPNRLHDVSLTYNASSGTYISLDYVMWTSGDDIIGAKNVTIDDNDLDAWRYSTDSGSWKMDSAYVGSYLYQTIHFIDADKATARVSFEGNAVYLYGGLFYDHGSFTVDIDGRRIDTLSGTANTTKTEIRAKELMYYADGLGPGIHNMTITNTPGTSDKKWLDVDYVLATQPDWFRGVDNNSKLPSLVGAVCGAVAAFILLALATWYSMRRRRRRNNSSFVDLLHENPNPYGIPMGYVPPGVGTSAYQTFYAAQHGNSDCSGTSDSTHKLIPALSATSVPSASSVNLIGSPSELPSNNMGSPGSFMPSPALAYPTTPYERPTGNAPVVSTQGAQSQFLYGDKSMLTYTG</sequence>
<evidence type="ECO:0000256" key="1">
    <source>
        <dbReference type="SAM" id="Phobius"/>
    </source>
</evidence>
<keyword evidence="1" id="KW-0472">Membrane</keyword>
<dbReference type="AlphaFoldDB" id="A0A8H3HSB6"/>
<evidence type="ECO:0000313" key="3">
    <source>
        <dbReference type="Proteomes" id="UP000663853"/>
    </source>
</evidence>
<keyword evidence="1" id="KW-1133">Transmembrane helix</keyword>